<evidence type="ECO:0000313" key="1">
    <source>
        <dbReference type="EMBL" id="MCH87533.1"/>
    </source>
</evidence>
<name>A0A392MK35_9FABA</name>
<comment type="caution">
    <text evidence="1">The sequence shown here is derived from an EMBL/GenBank/DDBJ whole genome shotgun (WGS) entry which is preliminary data.</text>
</comment>
<proteinExistence type="predicted"/>
<keyword evidence="2" id="KW-1185">Reference proteome</keyword>
<gene>
    <name evidence="1" type="ORF">A2U01_0008404</name>
</gene>
<sequence>MLTVLPLGKTVRAFLGGFEGIKATIHHPKRDPILIWSHTTGVGMAEPLDDSKANIDDPIVVEPVVDEPNVVEPDVEEHIVVDTAHFFSSAKKYKVRDDLIGWCRQEALKTGFTVVIG</sequence>
<dbReference type="Proteomes" id="UP000265520">
    <property type="component" value="Unassembled WGS sequence"/>
</dbReference>
<evidence type="ECO:0000313" key="2">
    <source>
        <dbReference type="Proteomes" id="UP000265520"/>
    </source>
</evidence>
<dbReference type="EMBL" id="LXQA010012393">
    <property type="protein sequence ID" value="MCH87533.1"/>
    <property type="molecule type" value="Genomic_DNA"/>
</dbReference>
<dbReference type="AlphaFoldDB" id="A0A392MK35"/>
<feature type="non-terminal residue" evidence="1">
    <location>
        <position position="117"/>
    </location>
</feature>
<organism evidence="1 2">
    <name type="scientific">Trifolium medium</name>
    <dbReference type="NCBI Taxonomy" id="97028"/>
    <lineage>
        <taxon>Eukaryota</taxon>
        <taxon>Viridiplantae</taxon>
        <taxon>Streptophyta</taxon>
        <taxon>Embryophyta</taxon>
        <taxon>Tracheophyta</taxon>
        <taxon>Spermatophyta</taxon>
        <taxon>Magnoliopsida</taxon>
        <taxon>eudicotyledons</taxon>
        <taxon>Gunneridae</taxon>
        <taxon>Pentapetalae</taxon>
        <taxon>rosids</taxon>
        <taxon>fabids</taxon>
        <taxon>Fabales</taxon>
        <taxon>Fabaceae</taxon>
        <taxon>Papilionoideae</taxon>
        <taxon>50 kb inversion clade</taxon>
        <taxon>NPAAA clade</taxon>
        <taxon>Hologalegina</taxon>
        <taxon>IRL clade</taxon>
        <taxon>Trifolieae</taxon>
        <taxon>Trifolium</taxon>
    </lineage>
</organism>
<reference evidence="1 2" key="1">
    <citation type="journal article" date="2018" name="Front. Plant Sci.">
        <title>Red Clover (Trifolium pratense) and Zigzag Clover (T. medium) - A Picture of Genomic Similarities and Differences.</title>
        <authorList>
            <person name="Dluhosova J."/>
            <person name="Istvanek J."/>
            <person name="Nedelnik J."/>
            <person name="Repkova J."/>
        </authorList>
    </citation>
    <scope>NUCLEOTIDE SEQUENCE [LARGE SCALE GENOMIC DNA]</scope>
    <source>
        <strain evidence="2">cv. 10/8</strain>
        <tissue evidence="1">Leaf</tissue>
    </source>
</reference>
<accession>A0A392MK35</accession>
<protein>
    <submittedName>
        <fullName evidence="1">Uncharacterized protein</fullName>
    </submittedName>
</protein>